<organism evidence="1">
    <name type="scientific">uncultured Caudovirales phage</name>
    <dbReference type="NCBI Taxonomy" id="2100421"/>
    <lineage>
        <taxon>Viruses</taxon>
        <taxon>Duplodnaviria</taxon>
        <taxon>Heunggongvirae</taxon>
        <taxon>Uroviricota</taxon>
        <taxon>Caudoviricetes</taxon>
        <taxon>Peduoviridae</taxon>
        <taxon>Maltschvirus</taxon>
        <taxon>Maltschvirus maltsch</taxon>
    </lineage>
</organism>
<proteinExistence type="predicted"/>
<dbReference type="EMBL" id="LR796620">
    <property type="protein sequence ID" value="CAB4154648.1"/>
    <property type="molecule type" value="Genomic_DNA"/>
</dbReference>
<sequence>MPFATNENLVEYYPTAMDHGVGNWTPELTQAQDDVETLIKSRWFNKEFDTGNRMLLSGSAAYNPNLLTESQWTRATCFRALSCYILPKLSTFRPEGDAFREQLNFFQSRFEEEFNLQLGAGVEYDLNNDNIITEGEKFEVDAMRLYR</sequence>
<reference evidence="1" key="1">
    <citation type="submission" date="2020-04" db="EMBL/GenBank/DDBJ databases">
        <authorList>
            <person name="Chiriac C."/>
            <person name="Salcher M."/>
            <person name="Ghai R."/>
            <person name="Kavagutti S V."/>
        </authorList>
    </citation>
    <scope>NUCLEOTIDE SEQUENCE</scope>
</reference>
<evidence type="ECO:0000313" key="1">
    <source>
        <dbReference type="EMBL" id="CAB4154648.1"/>
    </source>
</evidence>
<accession>A0A6J5NCC6</accession>
<name>A0A6J5NCC6_9CAUD</name>
<gene>
    <name evidence="1" type="ORF">UFOVP642_20</name>
</gene>
<protein>
    <submittedName>
        <fullName evidence="1">Uncharacterized protein</fullName>
    </submittedName>
</protein>